<evidence type="ECO:0000313" key="1">
    <source>
        <dbReference type="EMBL" id="BAY98738.1"/>
    </source>
</evidence>
<gene>
    <name evidence="1" type="ORF">NIES37_26900</name>
</gene>
<protein>
    <submittedName>
        <fullName evidence="1">Uncharacterized protein</fullName>
    </submittedName>
</protein>
<proteinExistence type="predicted"/>
<dbReference type="EMBL" id="AP018248">
    <property type="protein sequence ID" value="BAY98738.1"/>
    <property type="molecule type" value="Genomic_DNA"/>
</dbReference>
<reference evidence="1 2" key="1">
    <citation type="submission" date="2017-06" db="EMBL/GenBank/DDBJ databases">
        <title>Genome sequencing of cyanobaciteial culture collection at National Institute for Environmental Studies (NIES).</title>
        <authorList>
            <person name="Hirose Y."/>
            <person name="Shimura Y."/>
            <person name="Fujisawa T."/>
            <person name="Nakamura Y."/>
            <person name="Kawachi M."/>
        </authorList>
    </citation>
    <scope>NUCLEOTIDE SEQUENCE [LARGE SCALE GENOMIC DNA]</scope>
    <source>
        <strain evidence="1 2">NIES-37</strain>
    </source>
</reference>
<accession>A0A1Z4MZ34</accession>
<evidence type="ECO:0000313" key="2">
    <source>
        <dbReference type="Proteomes" id="UP000218785"/>
    </source>
</evidence>
<sequence>MQLWGGNYLESPPHNLYGLFPCLLTQESILCQSCKLNQVYTGVNTCRLRAKGEGEKGQETTFNPYPFTFSPNQIPS</sequence>
<dbReference type="AlphaFoldDB" id="A0A1Z4MZ34"/>
<dbReference type="KEGG" id="ttq:NIES37_26900"/>
<name>A0A1Z4MZ34_9CYAN</name>
<organism evidence="1 2">
    <name type="scientific">Tolypothrix tenuis PCC 7101</name>
    <dbReference type="NCBI Taxonomy" id="231146"/>
    <lineage>
        <taxon>Bacteria</taxon>
        <taxon>Bacillati</taxon>
        <taxon>Cyanobacteriota</taxon>
        <taxon>Cyanophyceae</taxon>
        <taxon>Nostocales</taxon>
        <taxon>Tolypothrichaceae</taxon>
        <taxon>Tolypothrix</taxon>
    </lineage>
</organism>
<dbReference type="Proteomes" id="UP000218785">
    <property type="component" value="Chromosome"/>
</dbReference>
<keyword evidence="2" id="KW-1185">Reference proteome</keyword>